<sequence>MSVFKTIGKWIGRMVLLLLSVLLLGYLFIYFSTEKRMNKTYRFSETPLTIPSDSQSIERGKHLYEIRSCADCHGAKLEGSVFMNDVMLLQITAPNLTKGKGGLPPDYAAEDWVRVLRHGVDKNGKSLWMMPAHESAVLHKDDLAQLIAYCQSVPAVDNQQEKLKAIGPIGRVLMVIDRVAVLPAERIDHEIPIAVNAPANKVEIGKYLVSTCQGCHMADMKGGSPVAPGFPPVPDISAKGAPGGWTTAEFISTFRSGKTPEGKFLRNEFMPWKNMQHFTDEELTSILSYLKSVN</sequence>
<dbReference type="InterPro" id="IPR009056">
    <property type="entry name" value="Cyt_c-like_dom"/>
</dbReference>
<dbReference type="GO" id="GO:0046872">
    <property type="term" value="F:metal ion binding"/>
    <property type="evidence" value="ECO:0007669"/>
    <property type="project" value="UniProtKB-KW"/>
</dbReference>
<feature type="transmembrane region" description="Helical" evidence="5">
    <location>
        <begin position="12"/>
        <end position="32"/>
    </location>
</feature>
<evidence type="ECO:0000313" key="7">
    <source>
        <dbReference type="EMBL" id="SDD93713.1"/>
    </source>
</evidence>
<keyword evidence="8" id="KW-1185">Reference proteome</keyword>
<name>A0A1G6YUI6_NIADE</name>
<keyword evidence="1 4" id="KW-0349">Heme</keyword>
<dbReference type="Proteomes" id="UP000198757">
    <property type="component" value="Unassembled WGS sequence"/>
</dbReference>
<gene>
    <name evidence="7" type="ORF">SAMN04487894_11692</name>
</gene>
<dbReference type="Pfam" id="PF13442">
    <property type="entry name" value="Cytochrome_CBB3"/>
    <property type="match status" value="1"/>
</dbReference>
<feature type="domain" description="Cytochrome c" evidence="6">
    <location>
        <begin position="55"/>
        <end position="154"/>
    </location>
</feature>
<dbReference type="Gene3D" id="1.10.760.10">
    <property type="entry name" value="Cytochrome c-like domain"/>
    <property type="match status" value="2"/>
</dbReference>
<dbReference type="GO" id="GO:0009055">
    <property type="term" value="F:electron transfer activity"/>
    <property type="evidence" value="ECO:0007669"/>
    <property type="project" value="InterPro"/>
</dbReference>
<keyword evidence="5" id="KW-1133">Transmembrane helix</keyword>
<organism evidence="7 8">
    <name type="scientific">Niabella drilacis (strain DSM 25811 / CCM 8410 / CCUG 62505 / LMG 26954 / E90)</name>
    <dbReference type="NCBI Taxonomy" id="1285928"/>
    <lineage>
        <taxon>Bacteria</taxon>
        <taxon>Pseudomonadati</taxon>
        <taxon>Bacteroidota</taxon>
        <taxon>Chitinophagia</taxon>
        <taxon>Chitinophagales</taxon>
        <taxon>Chitinophagaceae</taxon>
        <taxon>Niabella</taxon>
    </lineage>
</organism>
<reference evidence="8" key="1">
    <citation type="submission" date="2016-10" db="EMBL/GenBank/DDBJ databases">
        <authorList>
            <person name="Varghese N."/>
            <person name="Submissions S."/>
        </authorList>
    </citation>
    <scope>NUCLEOTIDE SEQUENCE [LARGE SCALE GENOMIC DNA]</scope>
    <source>
        <strain evidence="8">DSM 25811 / CCM 8410 / LMG 26954 / E90</strain>
    </source>
</reference>
<keyword evidence="5" id="KW-0472">Membrane</keyword>
<keyword evidence="3 4" id="KW-0408">Iron</keyword>
<accession>A0A1G6YUI6</accession>
<dbReference type="GO" id="GO:0020037">
    <property type="term" value="F:heme binding"/>
    <property type="evidence" value="ECO:0007669"/>
    <property type="project" value="InterPro"/>
</dbReference>
<dbReference type="OrthoDB" id="9809720at2"/>
<dbReference type="PANTHER" id="PTHR35008:SF4">
    <property type="entry name" value="BLL4482 PROTEIN"/>
    <property type="match status" value="1"/>
</dbReference>
<evidence type="ECO:0000256" key="3">
    <source>
        <dbReference type="ARBA" id="ARBA00023004"/>
    </source>
</evidence>
<evidence type="ECO:0000313" key="8">
    <source>
        <dbReference type="Proteomes" id="UP000198757"/>
    </source>
</evidence>
<keyword evidence="2 4" id="KW-0479">Metal-binding</keyword>
<dbReference type="EMBL" id="FMZO01000016">
    <property type="protein sequence ID" value="SDD93713.1"/>
    <property type="molecule type" value="Genomic_DNA"/>
</dbReference>
<evidence type="ECO:0000259" key="6">
    <source>
        <dbReference type="PROSITE" id="PS51007"/>
    </source>
</evidence>
<evidence type="ECO:0000256" key="5">
    <source>
        <dbReference type="SAM" id="Phobius"/>
    </source>
</evidence>
<evidence type="ECO:0000256" key="1">
    <source>
        <dbReference type="ARBA" id="ARBA00022617"/>
    </source>
</evidence>
<keyword evidence="5" id="KW-0812">Transmembrane</keyword>
<dbReference type="RefSeq" id="WP_090392280.1">
    <property type="nucleotide sequence ID" value="NZ_FMZO01000016.1"/>
</dbReference>
<proteinExistence type="predicted"/>
<feature type="domain" description="Cytochrome c" evidence="6">
    <location>
        <begin position="200"/>
        <end position="294"/>
    </location>
</feature>
<protein>
    <submittedName>
        <fullName evidence="7">Cytochrome c, mono-and diheme variants</fullName>
    </submittedName>
</protein>
<dbReference type="PANTHER" id="PTHR35008">
    <property type="entry name" value="BLL4482 PROTEIN-RELATED"/>
    <property type="match status" value="1"/>
</dbReference>
<dbReference type="AlphaFoldDB" id="A0A1G6YUI6"/>
<dbReference type="InterPro" id="IPR051459">
    <property type="entry name" value="Cytochrome_c-type_DH"/>
</dbReference>
<dbReference type="STRING" id="1285928.SAMN04487894_11692"/>
<dbReference type="PROSITE" id="PS51007">
    <property type="entry name" value="CYTC"/>
    <property type="match status" value="2"/>
</dbReference>
<dbReference type="Pfam" id="PF00034">
    <property type="entry name" value="Cytochrom_C"/>
    <property type="match status" value="1"/>
</dbReference>
<evidence type="ECO:0000256" key="2">
    <source>
        <dbReference type="ARBA" id="ARBA00022723"/>
    </source>
</evidence>
<evidence type="ECO:0000256" key="4">
    <source>
        <dbReference type="PROSITE-ProRule" id="PRU00433"/>
    </source>
</evidence>
<dbReference type="InterPro" id="IPR036909">
    <property type="entry name" value="Cyt_c-like_dom_sf"/>
</dbReference>
<dbReference type="SUPFAM" id="SSF46626">
    <property type="entry name" value="Cytochrome c"/>
    <property type="match status" value="2"/>
</dbReference>